<evidence type="ECO:0000313" key="3">
    <source>
        <dbReference type="EMBL" id="APZ33121.1"/>
    </source>
</evidence>
<keyword evidence="4" id="KW-1185">Reference proteome</keyword>
<protein>
    <recommendedName>
        <fullName evidence="2">Septum formation-related domain-containing protein</fullName>
    </recommendedName>
</protein>
<dbReference type="RefSeq" id="WP_076688652.1">
    <property type="nucleotide sequence ID" value="NZ_CP018762.1"/>
</dbReference>
<evidence type="ECO:0000259" key="2">
    <source>
        <dbReference type="Pfam" id="PF13845"/>
    </source>
</evidence>
<evidence type="ECO:0000313" key="4">
    <source>
        <dbReference type="Proteomes" id="UP000187185"/>
    </source>
</evidence>
<dbReference type="AlphaFoldDB" id="A0A1P8U4T8"/>
<accession>A0A1P8U4T8</accession>
<dbReference type="STRING" id="36805.BOH66_01515"/>
<dbReference type="EMBL" id="CP018762">
    <property type="protein sequence ID" value="APZ33121.1"/>
    <property type="molecule type" value="Genomic_DNA"/>
</dbReference>
<sequence length="165" mass="17538">MKKARLATLAALLLAGTVALTGCSQLMGLIADNPPVRDADTSEITEGGDLDVFTLSVGDCFDDQSATEVSEVPVVPCTQPHDNEVFHDFTVDGEEFDQATIDAAAEENCGGQFDVFTGIAYDQSVLDWSTLAPTPGSWEQGDRLVSCIIYEYGVRTVGTLAGAQR</sequence>
<feature type="signal peptide" evidence="1">
    <location>
        <begin position="1"/>
        <end position="21"/>
    </location>
</feature>
<dbReference type="PROSITE" id="PS51257">
    <property type="entry name" value="PROKAR_LIPOPROTEIN"/>
    <property type="match status" value="1"/>
</dbReference>
<name>A0A1P8U4T8_9MICO</name>
<feature type="chain" id="PRO_5038924948" description="Septum formation-related domain-containing protein" evidence="1">
    <location>
        <begin position="22"/>
        <end position="165"/>
    </location>
</feature>
<organism evidence="3 4">
    <name type="scientific">Microbacterium aurum</name>
    <dbReference type="NCBI Taxonomy" id="36805"/>
    <lineage>
        <taxon>Bacteria</taxon>
        <taxon>Bacillati</taxon>
        <taxon>Actinomycetota</taxon>
        <taxon>Actinomycetes</taxon>
        <taxon>Micrococcales</taxon>
        <taxon>Microbacteriaceae</taxon>
        <taxon>Microbacterium</taxon>
    </lineage>
</organism>
<dbReference type="KEGG" id="maur:BOH66_01515"/>
<keyword evidence="1" id="KW-0732">Signal</keyword>
<dbReference type="InterPro" id="IPR026004">
    <property type="entry name" value="Septum_form"/>
</dbReference>
<evidence type="ECO:0000256" key="1">
    <source>
        <dbReference type="SAM" id="SignalP"/>
    </source>
</evidence>
<dbReference type="OrthoDB" id="3628931at2"/>
<dbReference type="Proteomes" id="UP000187185">
    <property type="component" value="Chromosome"/>
</dbReference>
<proteinExistence type="predicted"/>
<dbReference type="Pfam" id="PF13845">
    <property type="entry name" value="Septum_form"/>
    <property type="match status" value="1"/>
</dbReference>
<reference evidence="3 4" key="1">
    <citation type="submission" date="2016-12" db="EMBL/GenBank/DDBJ databases">
        <title>Complete genome sequence of Microbacterium aurum KACC 15219.</title>
        <authorList>
            <person name="Jung Y."/>
            <person name="Shin J.-H."/>
            <person name="Lee Y.-J."/>
            <person name="Yi H."/>
            <person name="Bahn Y.-S."/>
            <person name="Kim J.F."/>
            <person name="Lee D.-W."/>
        </authorList>
    </citation>
    <scope>NUCLEOTIDE SEQUENCE [LARGE SCALE GENOMIC DNA]</scope>
    <source>
        <strain evidence="3 4">KACC 15219</strain>
    </source>
</reference>
<gene>
    <name evidence="3" type="ORF">BOH66_01515</name>
</gene>
<feature type="domain" description="Septum formation-related" evidence="2">
    <location>
        <begin position="58"/>
        <end position="151"/>
    </location>
</feature>